<gene>
    <name evidence="2" type="ORF">COLINT_03201</name>
</gene>
<protein>
    <submittedName>
        <fullName evidence="2">Uncharacterized protein</fullName>
    </submittedName>
</protein>
<reference evidence="2 3" key="1">
    <citation type="submission" date="2009-04" db="EMBL/GenBank/DDBJ databases">
        <authorList>
            <person name="Weinstock G."/>
            <person name="Sodergren E."/>
            <person name="Clifton S."/>
            <person name="Fulton L."/>
            <person name="Fulton B."/>
            <person name="Courtney L."/>
            <person name="Fronick C."/>
            <person name="Harrison M."/>
            <person name="Strong C."/>
            <person name="Farmer C."/>
            <person name="Delahaunty K."/>
            <person name="Markovic C."/>
            <person name="Hall O."/>
            <person name="Minx P."/>
            <person name="Tomlinson C."/>
            <person name="Mitreva M."/>
            <person name="Nelson J."/>
            <person name="Hou S."/>
            <person name="Wollam A."/>
            <person name="Pepin K.H."/>
            <person name="Johnson M."/>
            <person name="Bhonagiri V."/>
            <person name="Nash W.E."/>
            <person name="Warren W."/>
            <person name="Chinwalla A."/>
            <person name="Mardis E.R."/>
            <person name="Wilson R.K."/>
        </authorList>
    </citation>
    <scope>NUCLEOTIDE SEQUENCE [LARGE SCALE GENOMIC DNA]</scope>
    <source>
        <strain evidence="2 3">DSM 13280</strain>
    </source>
</reference>
<sequence>MAFPARNIQTAPTQQTYKKLGSPPAPELQVLDSGQDLNQRLRHEPGDPPSEPSMQQRRFPVATLSLSQSDVSPTRPKQYCTLEKAPP</sequence>
<evidence type="ECO:0000313" key="2">
    <source>
        <dbReference type="EMBL" id="EEP44071.1"/>
    </source>
</evidence>
<evidence type="ECO:0000256" key="1">
    <source>
        <dbReference type="SAM" id="MobiDB-lite"/>
    </source>
</evidence>
<organism evidence="2 3">
    <name type="scientific">Collinsella intestinalis DSM 13280</name>
    <dbReference type="NCBI Taxonomy" id="521003"/>
    <lineage>
        <taxon>Bacteria</taxon>
        <taxon>Bacillati</taxon>
        <taxon>Actinomycetota</taxon>
        <taxon>Coriobacteriia</taxon>
        <taxon>Coriobacteriales</taxon>
        <taxon>Coriobacteriaceae</taxon>
        <taxon>Collinsella</taxon>
    </lineage>
</organism>
<comment type="caution">
    <text evidence="2">The sequence shown here is derived from an EMBL/GenBank/DDBJ whole genome shotgun (WGS) entry which is preliminary data.</text>
</comment>
<name>C4FAV5_9ACTN</name>
<dbReference type="AlphaFoldDB" id="C4FAV5"/>
<dbReference type="HOGENOM" id="CLU_2477980_0_0_11"/>
<dbReference type="EMBL" id="ABXH02000029">
    <property type="protein sequence ID" value="EEP44071.1"/>
    <property type="molecule type" value="Genomic_DNA"/>
</dbReference>
<feature type="region of interest" description="Disordered" evidence="1">
    <location>
        <begin position="1"/>
        <end position="87"/>
    </location>
</feature>
<feature type="compositionally biased region" description="Polar residues" evidence="1">
    <location>
        <begin position="7"/>
        <end position="17"/>
    </location>
</feature>
<evidence type="ECO:0000313" key="3">
    <source>
        <dbReference type="Proteomes" id="UP000003295"/>
    </source>
</evidence>
<accession>C4FAV5</accession>
<dbReference type="Proteomes" id="UP000003295">
    <property type="component" value="Unassembled WGS sequence"/>
</dbReference>
<proteinExistence type="predicted"/>